<dbReference type="InterPro" id="IPR046364">
    <property type="entry name" value="Exo70_C"/>
</dbReference>
<dbReference type="GO" id="GO:0015031">
    <property type="term" value="P:protein transport"/>
    <property type="evidence" value="ECO:0007669"/>
    <property type="project" value="UniProtKB-KW"/>
</dbReference>
<dbReference type="InterPro" id="IPR016159">
    <property type="entry name" value="Cullin_repeat-like_dom_sf"/>
</dbReference>
<comment type="similarity">
    <text evidence="1 3">Belongs to the EXO70 family.</text>
</comment>
<dbReference type="Gene3D" id="1.20.1280.170">
    <property type="entry name" value="Exocyst complex component Exo70"/>
    <property type="match status" value="1"/>
</dbReference>
<name>A0A6A2YIR5_HIBSY</name>
<dbReference type="InterPro" id="IPR004140">
    <property type="entry name" value="Exo70"/>
</dbReference>
<evidence type="ECO:0000256" key="3">
    <source>
        <dbReference type="RuleBase" id="RU365026"/>
    </source>
</evidence>
<dbReference type="Pfam" id="PF03081">
    <property type="entry name" value="Exo70_C"/>
    <property type="match status" value="1"/>
</dbReference>
<keyword evidence="3" id="KW-0268">Exocytosis</keyword>
<evidence type="ECO:0000259" key="4">
    <source>
        <dbReference type="Pfam" id="PF03081"/>
    </source>
</evidence>
<keyword evidence="3" id="KW-0653">Protein transport</keyword>
<dbReference type="SUPFAM" id="SSF74788">
    <property type="entry name" value="Cullin repeat-like"/>
    <property type="match status" value="1"/>
</dbReference>
<dbReference type="GO" id="GO:0005546">
    <property type="term" value="F:phosphatidylinositol-4,5-bisphosphate binding"/>
    <property type="evidence" value="ECO:0007669"/>
    <property type="project" value="InterPro"/>
</dbReference>
<reference evidence="5" key="1">
    <citation type="submission" date="2019-09" db="EMBL/GenBank/DDBJ databases">
        <title>Draft genome information of white flower Hibiscus syriacus.</title>
        <authorList>
            <person name="Kim Y.-M."/>
        </authorList>
    </citation>
    <scope>NUCLEOTIDE SEQUENCE [LARGE SCALE GENOMIC DNA]</scope>
    <source>
        <strain evidence="5">YM2019G1</strain>
    </source>
</reference>
<dbReference type="Proteomes" id="UP000436088">
    <property type="component" value="Unassembled WGS sequence"/>
</dbReference>
<proteinExistence type="inferred from homology"/>
<dbReference type="PANTHER" id="PTHR12542:SF142">
    <property type="entry name" value="EXOCYST SUBUNIT EXO70 FAMILY PROTEIN"/>
    <property type="match status" value="1"/>
</dbReference>
<evidence type="ECO:0000313" key="5">
    <source>
        <dbReference type="EMBL" id="KAE8675554.1"/>
    </source>
</evidence>
<evidence type="ECO:0000313" key="6">
    <source>
        <dbReference type="Proteomes" id="UP000436088"/>
    </source>
</evidence>
<keyword evidence="2 3" id="KW-0813">Transport</keyword>
<protein>
    <recommendedName>
        <fullName evidence="3">Exocyst subunit Exo70 family protein</fullName>
    </recommendedName>
</protein>
<sequence length="231" mass="26468">MYDVLADALLDFKMMVMDEFVCCEVKGVLAELGDTEKWTFMEFENALKNEASKIPMHNGEIHPYTLPNGLDGEDIELETKTPFAKRLLSLTSYLETNLEEKSKLYEDCALHFIFFDEQYSVHRTKGEEFGAKKAFRRQLDEGIGSSSNNVSKVTLRKDLRASMHASKKHIGLKLVGKSQILNFVKSFDYLYRRKISTGSSPCEKKGFIVSESHYRYGPFAHQHLAEARIFT</sequence>
<gene>
    <name evidence="5" type="ORF">F3Y22_tig00111662pilonHSYRG00208</name>
</gene>
<comment type="caution">
    <text evidence="5">The sequence shown here is derived from an EMBL/GenBank/DDBJ whole genome shotgun (WGS) entry which is preliminary data.</text>
</comment>
<feature type="domain" description="Exocyst complex subunit Exo70 C-terminal" evidence="4">
    <location>
        <begin position="1"/>
        <end position="65"/>
    </location>
</feature>
<evidence type="ECO:0000256" key="2">
    <source>
        <dbReference type="ARBA" id="ARBA00022448"/>
    </source>
</evidence>
<accession>A0A6A2YIR5</accession>
<dbReference type="GO" id="GO:0006887">
    <property type="term" value="P:exocytosis"/>
    <property type="evidence" value="ECO:0007669"/>
    <property type="project" value="UniProtKB-KW"/>
</dbReference>
<dbReference type="PANTHER" id="PTHR12542">
    <property type="entry name" value="EXOCYST COMPLEX PROTEIN EXO70"/>
    <property type="match status" value="1"/>
</dbReference>
<keyword evidence="6" id="KW-1185">Reference proteome</keyword>
<dbReference type="AlphaFoldDB" id="A0A6A2YIR5"/>
<evidence type="ECO:0000256" key="1">
    <source>
        <dbReference type="ARBA" id="ARBA00006756"/>
    </source>
</evidence>
<comment type="function">
    <text evidence="3">Component of the exocyst complex.</text>
</comment>
<dbReference type="GO" id="GO:0000145">
    <property type="term" value="C:exocyst"/>
    <property type="evidence" value="ECO:0007669"/>
    <property type="project" value="InterPro"/>
</dbReference>
<organism evidence="5 6">
    <name type="scientific">Hibiscus syriacus</name>
    <name type="common">Rose of Sharon</name>
    <dbReference type="NCBI Taxonomy" id="106335"/>
    <lineage>
        <taxon>Eukaryota</taxon>
        <taxon>Viridiplantae</taxon>
        <taxon>Streptophyta</taxon>
        <taxon>Embryophyta</taxon>
        <taxon>Tracheophyta</taxon>
        <taxon>Spermatophyta</taxon>
        <taxon>Magnoliopsida</taxon>
        <taxon>eudicotyledons</taxon>
        <taxon>Gunneridae</taxon>
        <taxon>Pentapetalae</taxon>
        <taxon>rosids</taxon>
        <taxon>malvids</taxon>
        <taxon>Malvales</taxon>
        <taxon>Malvaceae</taxon>
        <taxon>Malvoideae</taxon>
        <taxon>Hibiscus</taxon>
    </lineage>
</organism>
<dbReference type="EMBL" id="VEPZ02001399">
    <property type="protein sequence ID" value="KAE8675554.1"/>
    <property type="molecule type" value="Genomic_DNA"/>
</dbReference>